<dbReference type="GO" id="GO:0051607">
    <property type="term" value="P:defense response to virus"/>
    <property type="evidence" value="ECO:0007669"/>
    <property type="project" value="UniProtKB-KW"/>
</dbReference>
<dbReference type="SMART" id="SM00535">
    <property type="entry name" value="RIBOc"/>
    <property type="match status" value="2"/>
</dbReference>
<feature type="domain" description="DRBM" evidence="16">
    <location>
        <begin position="1369"/>
        <end position="1437"/>
    </location>
</feature>
<dbReference type="SMART" id="SM00490">
    <property type="entry name" value="HELICc"/>
    <property type="match status" value="1"/>
</dbReference>
<evidence type="ECO:0000256" key="8">
    <source>
        <dbReference type="ARBA" id="ARBA00022806"/>
    </source>
</evidence>
<comment type="cofactor">
    <cofactor evidence="2">
        <name>Mg(2+)</name>
        <dbReference type="ChEBI" id="CHEBI:18420"/>
    </cofactor>
</comment>
<dbReference type="GO" id="GO:0003723">
    <property type="term" value="F:RNA binding"/>
    <property type="evidence" value="ECO:0007669"/>
    <property type="project" value="UniProtKB-UniRule"/>
</dbReference>
<gene>
    <name evidence="21" type="ORF">NKR19_g853</name>
</gene>
<dbReference type="Pfam" id="PF00270">
    <property type="entry name" value="DEAD"/>
    <property type="match status" value="1"/>
</dbReference>
<evidence type="ECO:0000256" key="10">
    <source>
        <dbReference type="ARBA" id="ARBA00022842"/>
    </source>
</evidence>
<dbReference type="InterPro" id="IPR000999">
    <property type="entry name" value="RNase_III_dom"/>
</dbReference>
<dbReference type="CDD" id="cd18034">
    <property type="entry name" value="DEXHc_dicer"/>
    <property type="match status" value="1"/>
</dbReference>
<evidence type="ECO:0000256" key="15">
    <source>
        <dbReference type="SAM" id="MobiDB-lite"/>
    </source>
</evidence>
<organism evidence="21 22">
    <name type="scientific">Coniochaeta hoffmannii</name>
    <dbReference type="NCBI Taxonomy" id="91930"/>
    <lineage>
        <taxon>Eukaryota</taxon>
        <taxon>Fungi</taxon>
        <taxon>Dikarya</taxon>
        <taxon>Ascomycota</taxon>
        <taxon>Pezizomycotina</taxon>
        <taxon>Sordariomycetes</taxon>
        <taxon>Sordariomycetidae</taxon>
        <taxon>Coniochaetales</taxon>
        <taxon>Coniochaetaceae</taxon>
        <taxon>Coniochaeta</taxon>
    </lineage>
</organism>
<dbReference type="Gene3D" id="1.10.1520.10">
    <property type="entry name" value="Ribonuclease III domain"/>
    <property type="match status" value="2"/>
</dbReference>
<comment type="caution">
    <text evidence="21">The sequence shown here is derived from an EMBL/GenBank/DDBJ whole genome shotgun (WGS) entry which is preliminary data.</text>
</comment>
<dbReference type="Pfam" id="PF00271">
    <property type="entry name" value="Helicase_C"/>
    <property type="match status" value="1"/>
</dbReference>
<evidence type="ECO:0000256" key="6">
    <source>
        <dbReference type="ARBA" id="ARBA00022741"/>
    </source>
</evidence>
<evidence type="ECO:0000256" key="14">
    <source>
        <dbReference type="PROSITE-ProRule" id="PRU00657"/>
    </source>
</evidence>
<dbReference type="PANTHER" id="PTHR14950">
    <property type="entry name" value="DICER-RELATED"/>
    <property type="match status" value="1"/>
</dbReference>
<dbReference type="InterPro" id="IPR011545">
    <property type="entry name" value="DEAD/DEAH_box_helicase_dom"/>
</dbReference>
<feature type="domain" description="RNase III" evidence="17">
    <location>
        <begin position="969"/>
        <end position="1111"/>
    </location>
</feature>
<dbReference type="CDD" id="cd00593">
    <property type="entry name" value="RIBOc"/>
    <property type="match status" value="2"/>
</dbReference>
<dbReference type="GO" id="GO:0005524">
    <property type="term" value="F:ATP binding"/>
    <property type="evidence" value="ECO:0007669"/>
    <property type="project" value="UniProtKB-KW"/>
</dbReference>
<evidence type="ECO:0000256" key="12">
    <source>
        <dbReference type="ARBA" id="ARBA00023118"/>
    </source>
</evidence>
<evidence type="ECO:0000256" key="7">
    <source>
        <dbReference type="ARBA" id="ARBA00022801"/>
    </source>
</evidence>
<keyword evidence="6" id="KW-0547">Nucleotide-binding</keyword>
<dbReference type="GO" id="GO:0005634">
    <property type="term" value="C:nucleus"/>
    <property type="evidence" value="ECO:0007669"/>
    <property type="project" value="TreeGrafter"/>
</dbReference>
<dbReference type="GO" id="GO:0004386">
    <property type="term" value="F:helicase activity"/>
    <property type="evidence" value="ECO:0007669"/>
    <property type="project" value="UniProtKB-KW"/>
</dbReference>
<dbReference type="PROSITE" id="PS51194">
    <property type="entry name" value="HELICASE_CTER"/>
    <property type="match status" value="1"/>
</dbReference>
<evidence type="ECO:0000313" key="21">
    <source>
        <dbReference type="EMBL" id="KAJ9165075.1"/>
    </source>
</evidence>
<dbReference type="CDD" id="cd18802">
    <property type="entry name" value="SF2_C_dicer"/>
    <property type="match status" value="1"/>
</dbReference>
<comment type="cofactor">
    <cofactor evidence="1">
        <name>Mn(2+)</name>
        <dbReference type="ChEBI" id="CHEBI:29035"/>
    </cofactor>
</comment>
<keyword evidence="8" id="KW-0347">Helicase</keyword>
<evidence type="ECO:0000259" key="19">
    <source>
        <dbReference type="PROSITE" id="PS51194"/>
    </source>
</evidence>
<dbReference type="Pfam" id="PF00636">
    <property type="entry name" value="Ribonuclease_3"/>
    <property type="match status" value="2"/>
</dbReference>
<dbReference type="PROSITE" id="PS50142">
    <property type="entry name" value="RNASE_3_2"/>
    <property type="match status" value="2"/>
</dbReference>
<dbReference type="PROSITE" id="PS00690">
    <property type="entry name" value="DEAH_ATP_HELICASE"/>
    <property type="match status" value="1"/>
</dbReference>
<evidence type="ECO:0000256" key="3">
    <source>
        <dbReference type="ARBA" id="ARBA00022721"/>
    </source>
</evidence>
<keyword evidence="11 14" id="KW-0694">RNA-binding</keyword>
<evidence type="ECO:0000256" key="5">
    <source>
        <dbReference type="ARBA" id="ARBA00022737"/>
    </source>
</evidence>
<dbReference type="GO" id="GO:0004525">
    <property type="term" value="F:ribonuclease III activity"/>
    <property type="evidence" value="ECO:0007669"/>
    <property type="project" value="InterPro"/>
</dbReference>
<evidence type="ECO:0000256" key="1">
    <source>
        <dbReference type="ARBA" id="ARBA00001936"/>
    </source>
</evidence>
<accession>A0AA38SDW6</accession>
<keyword evidence="13" id="KW-0464">Manganese</keyword>
<dbReference type="PROSITE" id="PS51327">
    <property type="entry name" value="DICER_DSRBF"/>
    <property type="match status" value="1"/>
</dbReference>
<feature type="domain" description="Dicer dsRNA-binding fold" evidence="20">
    <location>
        <begin position="604"/>
        <end position="706"/>
    </location>
</feature>
<keyword evidence="12" id="KW-0051">Antiviral defense</keyword>
<dbReference type="InterPro" id="IPR027417">
    <property type="entry name" value="P-loop_NTPase"/>
</dbReference>
<dbReference type="Gene3D" id="3.30.160.380">
    <property type="entry name" value="Dicer dimerisation domain"/>
    <property type="match status" value="1"/>
</dbReference>
<protein>
    <submittedName>
        <fullName evidence="21">P-loop containing nucleoside triphosphate hydrolase protein</fullName>
    </submittedName>
</protein>
<dbReference type="PANTHER" id="PTHR14950:SF37">
    <property type="entry name" value="ENDORIBONUCLEASE DICER"/>
    <property type="match status" value="1"/>
</dbReference>
<evidence type="ECO:0000256" key="11">
    <source>
        <dbReference type="ARBA" id="ARBA00022884"/>
    </source>
</evidence>
<dbReference type="SMART" id="SM00487">
    <property type="entry name" value="DEXDc"/>
    <property type="match status" value="1"/>
</dbReference>
<dbReference type="GO" id="GO:0050688">
    <property type="term" value="P:regulation of defense response to virus"/>
    <property type="evidence" value="ECO:0007669"/>
    <property type="project" value="UniProtKB-KW"/>
</dbReference>
<evidence type="ECO:0000259" key="18">
    <source>
        <dbReference type="PROSITE" id="PS51192"/>
    </source>
</evidence>
<dbReference type="InterPro" id="IPR001650">
    <property type="entry name" value="Helicase_C-like"/>
</dbReference>
<feature type="region of interest" description="Disordered" evidence="15">
    <location>
        <begin position="1"/>
        <end position="56"/>
    </location>
</feature>
<evidence type="ECO:0000313" key="22">
    <source>
        <dbReference type="Proteomes" id="UP001174691"/>
    </source>
</evidence>
<dbReference type="InterPro" id="IPR036389">
    <property type="entry name" value="RNase_III_sf"/>
</dbReference>
<dbReference type="PROSITE" id="PS51192">
    <property type="entry name" value="HELICASE_ATP_BIND_1"/>
    <property type="match status" value="1"/>
</dbReference>
<dbReference type="GO" id="GO:0030422">
    <property type="term" value="P:siRNA processing"/>
    <property type="evidence" value="ECO:0007669"/>
    <property type="project" value="TreeGrafter"/>
</dbReference>
<name>A0AA38SDW6_9PEZI</name>
<keyword evidence="5" id="KW-0677">Repeat</keyword>
<reference evidence="21" key="1">
    <citation type="submission" date="2022-07" db="EMBL/GenBank/DDBJ databases">
        <title>Fungi with potential for degradation of polypropylene.</title>
        <authorList>
            <person name="Gostincar C."/>
        </authorList>
    </citation>
    <scope>NUCLEOTIDE SEQUENCE</scope>
    <source>
        <strain evidence="21">EXF-13287</strain>
    </source>
</reference>
<comment type="similarity">
    <text evidence="14">Belongs to the helicase family. Dicer subfamily.</text>
</comment>
<keyword evidence="4" id="KW-0479">Metal-binding</keyword>
<evidence type="ECO:0000256" key="13">
    <source>
        <dbReference type="ARBA" id="ARBA00023211"/>
    </source>
</evidence>
<keyword evidence="10" id="KW-0460">Magnesium</keyword>
<proteinExistence type="inferred from homology"/>
<evidence type="ECO:0000256" key="4">
    <source>
        <dbReference type="ARBA" id="ARBA00022723"/>
    </source>
</evidence>
<evidence type="ECO:0000259" key="17">
    <source>
        <dbReference type="PROSITE" id="PS50142"/>
    </source>
</evidence>
<evidence type="ECO:0000259" key="20">
    <source>
        <dbReference type="PROSITE" id="PS51327"/>
    </source>
</evidence>
<dbReference type="SUPFAM" id="SSF69065">
    <property type="entry name" value="RNase III domain-like"/>
    <property type="match status" value="2"/>
</dbReference>
<keyword evidence="3" id="KW-0930">Antiviral protein</keyword>
<keyword evidence="22" id="KW-1185">Reference proteome</keyword>
<dbReference type="SMART" id="SM00358">
    <property type="entry name" value="DSRM"/>
    <property type="match status" value="1"/>
</dbReference>
<feature type="domain" description="RNase III" evidence="17">
    <location>
        <begin position="1152"/>
        <end position="1339"/>
    </location>
</feature>
<evidence type="ECO:0000256" key="2">
    <source>
        <dbReference type="ARBA" id="ARBA00001946"/>
    </source>
</evidence>
<dbReference type="GO" id="GO:0005737">
    <property type="term" value="C:cytoplasm"/>
    <property type="evidence" value="ECO:0007669"/>
    <property type="project" value="TreeGrafter"/>
</dbReference>
<dbReference type="Pfam" id="PF03368">
    <property type="entry name" value="Dicer_dimer"/>
    <property type="match status" value="1"/>
</dbReference>
<dbReference type="GO" id="GO:0046872">
    <property type="term" value="F:metal ion binding"/>
    <property type="evidence" value="ECO:0007669"/>
    <property type="project" value="UniProtKB-KW"/>
</dbReference>
<dbReference type="PROSITE" id="PS50137">
    <property type="entry name" value="DS_RBD"/>
    <property type="match status" value="1"/>
</dbReference>
<feature type="domain" description="Helicase C-terminal" evidence="19">
    <location>
        <begin position="411"/>
        <end position="581"/>
    </location>
</feature>
<dbReference type="EMBL" id="JANBVN010000007">
    <property type="protein sequence ID" value="KAJ9165075.1"/>
    <property type="molecule type" value="Genomic_DNA"/>
</dbReference>
<dbReference type="InterPro" id="IPR005034">
    <property type="entry name" value="Dicer_dimerisation"/>
</dbReference>
<sequence length="1442" mass="161160">MASDDESSSSGSGFGPAEDDMDVPTYPIPGASDDDLLPETPSEHTSDVGSADSEPAGPVVMAARAYQLEMLEASLKGNIIVAMDTGSGKTQVAVLRIQAEKSPKRIWFLAPTVVLVDQQLERIQEQMPNVICKRLCGDDKVDTWSSQRIWDAFLENVRVVVSPPDVLHDALKHAFVSITSLSLIVFDEAHNCKNNSSGARIMREFYRPAKEKGLDVPHILGLTASPIISSSTKDLDILENTLDARCRAPKRHREELLSHVNIPEMSIVGYGPPEDAGRPNFTQSMASLRTALLNMDITEDPAILALKAYKTEWARHKLRGMLEKHETPTQLTMKSFCHSSIKIMQQLGPWAADFYIHRVVSDFLSANFKPAGAPVDDGVSDDTRYLGKIFRTIDAPAPPSTPTEVSRKMQHLLQTLHSYDEDLTGIIFAQERTTVVVMTHLLKLHPMLGGRFKVASVVGNSEVLVRKRRILELNDGDANQTLKHFRQGKINLLVATTVLEEGIDVPACNIVVCFDKPKTLKSFIQRRGRARMNKSKLILLLDDESRSVGEEWRALELEMKARYEDETRQIQLIHKVEESEHPDYPPLEVEGEDGRLARLTLDDAKAHLEHFCATLSSRKFVNFSPYFVIHTVGDEEDPLNPSALLKATVHLPVSLPPELRQADSLREWRSEQNACKDAAFQAYQALYAAGLVNEHLLPLRESDIFRDIEARPGITTVREQLDPWPMVALAWDANKPLNWRLLQFTDADSANQAEFELVLPVPIPQLPALTLYWDAHSAWTVSMHHSPERQSAPINPADARWNHMETLVSLAYGHRGERYAATHKRHMLGMLARNSPLASHVIGAEDFRPSMFEGLESDHLIRDAANHNHPYFYAGWLPAKPAAELIRKPSSKHDELPDNEPYVVVKDWPKKTAYFHRPAPASGPAITKPYPRVLPASVAKVDAIPSIYARFGMCIPSLIHALEVYFVATELLTQRLEQLELTDLELVATAICTPAARMPKNYERIEFLGDCVLKLTATSNCLAHHPDWPEGLLSLMKDAFVSNSRLAKASLDFGLDRYIITKAPTQDKWKPMYVEDHLHVSPSLDGKRRMSTKTLADVVEALVGASYLSGGLPKALECVALFMPKGDWRSIAAAREALYDAAPADVRLPPTLEPLERLVGYSFRRPSLLVEAATHSSYRVPGTHACLERLEFFGDSLLEYLIVRRLFAVTEPKPLAHWQMHLLKTALVNADFLAFRVMEWSIAVARNEVVDTDDPRGGVAVEPATERLPLWSFMRYSSSELGLAQRATGRRHAALRGEISEAMEKGNRYPWALLARLQAQKYYSDVFESLLGAVYVDSGSFDECDAVLEKAGILPYLERMLRDGVKVWHPKEELGRLAVSERVAYVIESREGEDEGVREFACRVVVGERVVAEVQGGVSREEVRTRAAEEAVRYFEGLGMAG</sequence>
<dbReference type="Proteomes" id="UP001174691">
    <property type="component" value="Unassembled WGS sequence"/>
</dbReference>
<keyword evidence="7 21" id="KW-0378">Hydrolase</keyword>
<evidence type="ECO:0000259" key="16">
    <source>
        <dbReference type="PROSITE" id="PS50137"/>
    </source>
</evidence>
<keyword evidence="9" id="KW-0067">ATP-binding</keyword>
<dbReference type="InterPro" id="IPR014001">
    <property type="entry name" value="Helicase_ATP-bd"/>
</dbReference>
<dbReference type="InterPro" id="IPR002464">
    <property type="entry name" value="DNA/RNA_helicase_DEAH_CS"/>
</dbReference>
<dbReference type="InterPro" id="IPR038248">
    <property type="entry name" value="Dicer_dimer_sf"/>
</dbReference>
<dbReference type="InterPro" id="IPR014720">
    <property type="entry name" value="dsRBD_dom"/>
</dbReference>
<evidence type="ECO:0000256" key="9">
    <source>
        <dbReference type="ARBA" id="ARBA00022840"/>
    </source>
</evidence>
<feature type="domain" description="Helicase ATP-binding" evidence="18">
    <location>
        <begin position="70"/>
        <end position="244"/>
    </location>
</feature>
<dbReference type="Gene3D" id="3.40.50.300">
    <property type="entry name" value="P-loop containing nucleotide triphosphate hydrolases"/>
    <property type="match status" value="2"/>
</dbReference>
<dbReference type="SUPFAM" id="SSF52540">
    <property type="entry name" value="P-loop containing nucleoside triphosphate hydrolases"/>
    <property type="match status" value="1"/>
</dbReference>